<name>A0A6H0DH53_9VIRU</name>
<evidence type="ECO:0000256" key="3">
    <source>
        <dbReference type="ARBA" id="ARBA00022695"/>
    </source>
</evidence>
<evidence type="ECO:0000256" key="6">
    <source>
        <dbReference type="ARBA" id="ARBA00030248"/>
    </source>
</evidence>
<dbReference type="InterPro" id="IPR005093">
    <property type="entry name" value="RNArep_beta"/>
</dbReference>
<dbReference type="SUPFAM" id="SSF56672">
    <property type="entry name" value="DNA/RNA polymerases"/>
    <property type="match status" value="1"/>
</dbReference>
<evidence type="ECO:0000256" key="5">
    <source>
        <dbReference type="ARBA" id="ARBA00022953"/>
    </source>
</evidence>
<keyword evidence="4" id="KW-0547">Nucleotide-binding</keyword>
<dbReference type="GO" id="GO:0003968">
    <property type="term" value="F:RNA-directed RNA polymerase activity"/>
    <property type="evidence" value="ECO:0007669"/>
    <property type="project" value="UniProtKB-KW"/>
</dbReference>
<organism evidence="10">
    <name type="scientific">Filchner virus</name>
    <dbReference type="NCBI Taxonomy" id="2707219"/>
    <lineage>
        <taxon>Viruses</taxon>
        <taxon>Riboviria</taxon>
    </lineage>
</organism>
<evidence type="ECO:0000259" key="9">
    <source>
        <dbReference type="PROSITE" id="PS50522"/>
    </source>
</evidence>
<dbReference type="InterPro" id="IPR007096">
    <property type="entry name" value="RNA-dir_Rpol_cat_phage"/>
</dbReference>
<dbReference type="GO" id="GO:0046872">
    <property type="term" value="F:metal ion binding"/>
    <property type="evidence" value="ECO:0007669"/>
    <property type="project" value="UniProtKB-KW"/>
</dbReference>
<keyword evidence="5" id="KW-0693">Viral RNA replication</keyword>
<dbReference type="Pfam" id="PF03431">
    <property type="entry name" value="RNA_replicase_B"/>
    <property type="match status" value="1"/>
</dbReference>
<dbReference type="GO" id="GO:0000166">
    <property type="term" value="F:nucleotide binding"/>
    <property type="evidence" value="ECO:0007669"/>
    <property type="project" value="UniProtKB-KW"/>
</dbReference>
<dbReference type="EC" id="2.7.7.48" evidence="1"/>
<keyword evidence="8" id="KW-0460">Magnesium</keyword>
<keyword evidence="10" id="KW-0696">RNA-directed RNA polymerase</keyword>
<feature type="binding site" evidence="8">
    <location>
        <position position="349"/>
    </location>
    <ligand>
        <name>Mg(2+)</name>
        <dbReference type="ChEBI" id="CHEBI:18420"/>
        <label>2</label>
    </ligand>
</feature>
<comment type="cofactor">
    <cofactor evidence="8">
        <name>Mg(2+)</name>
        <dbReference type="ChEBI" id="CHEBI:18420"/>
    </cofactor>
    <text evidence="8">Binds 2 Mg(2+) per subunit.</text>
</comment>
<keyword evidence="3" id="KW-0548">Nucleotidyltransferase</keyword>
<protein>
    <recommendedName>
        <fullName evidence="1">RNA-directed RNA polymerase</fullName>
        <ecNumber evidence="1">2.7.7.48</ecNumber>
    </recommendedName>
    <alternativeName>
        <fullName evidence="6">RNA replicase beta chain</fullName>
    </alternativeName>
</protein>
<evidence type="ECO:0000256" key="7">
    <source>
        <dbReference type="ARBA" id="ARBA00048744"/>
    </source>
</evidence>
<evidence type="ECO:0000313" key="10">
    <source>
        <dbReference type="EMBL" id="QIS88043.1"/>
    </source>
</evidence>
<feature type="domain" description="RdRp catalytic" evidence="9">
    <location>
        <begin position="255"/>
        <end position="380"/>
    </location>
</feature>
<keyword evidence="2" id="KW-0808">Transferase</keyword>
<evidence type="ECO:0000256" key="1">
    <source>
        <dbReference type="ARBA" id="ARBA00012494"/>
    </source>
</evidence>
<feature type="binding site" evidence="8">
    <location>
        <position position="348"/>
    </location>
    <ligand>
        <name>Mg(2+)</name>
        <dbReference type="ChEBI" id="CHEBI:18420"/>
        <label>2</label>
    </ligand>
</feature>
<evidence type="ECO:0000256" key="8">
    <source>
        <dbReference type="PIRSR" id="PIRSR605093-1"/>
    </source>
</evidence>
<evidence type="ECO:0000256" key="4">
    <source>
        <dbReference type="ARBA" id="ARBA00022741"/>
    </source>
</evidence>
<comment type="catalytic activity">
    <reaction evidence="7">
        <text>RNA(n) + a ribonucleoside 5'-triphosphate = RNA(n+1) + diphosphate</text>
        <dbReference type="Rhea" id="RHEA:21248"/>
        <dbReference type="Rhea" id="RHEA-COMP:14527"/>
        <dbReference type="Rhea" id="RHEA-COMP:17342"/>
        <dbReference type="ChEBI" id="CHEBI:33019"/>
        <dbReference type="ChEBI" id="CHEBI:61557"/>
        <dbReference type="ChEBI" id="CHEBI:140395"/>
        <dbReference type="EC" id="2.7.7.48"/>
    </reaction>
</comment>
<evidence type="ECO:0000256" key="2">
    <source>
        <dbReference type="ARBA" id="ARBA00022679"/>
    </source>
</evidence>
<proteinExistence type="predicted"/>
<keyword evidence="8" id="KW-0479">Metal-binding</keyword>
<sequence>METSIIPLLNTEIANALEFVPSYDLHPHDNSTRSIVEHELQFYRAKKKFSVPADIDEHEMRQACWEETLSNERRISELFDSVETTEWIRGNSTLLRRIKLEIGSILQSFSIDWGADPGFGPGEQFETSGGKTSEFDKFAEHEWTCTEANFELFARAMYANRFTRRLVWKRCKKRYPVDAKYLSNAEHRFTYFSMHLRLVTKFVLGNRFSSVEKDNTKRRGICPEGLGNLYVQKAIGIALKRSQALSGNNLWTGKSDHSELISDDGVSTIDFSSASDSIHFGWIKLLFPPWFVSLISKSRSANTFYEGAWYKVVKVSSMGNGFTFELMSLLLLAVCRALKSKVCRVYGDDVIIENNLAPLFIEVIGHLGFQVNESKSFVASEFRESCGAFFYRKYLMSFDIKYITNPLEARATLNKILLLSESNYWFAWLWKKLIAHVPKSARGPVPEKSYQIDNLSAYYWDSGHTYTSNGGSRWLENLYSRPDFSIQAVQTVQPVVVETRIEDSSIHQFVSCGLRLKNRIAPKRTLRIDESGKKFQSVTIFVDRDGFLMTAQRYKQLRRNESEYLKGIFETEVLTRHHWSAWHLN</sequence>
<dbReference type="EMBL" id="MT025154">
    <property type="protein sequence ID" value="QIS88043.1"/>
    <property type="molecule type" value="Genomic_RNA"/>
</dbReference>
<accession>A0A6H0DH53</accession>
<reference evidence="10" key="1">
    <citation type="submission" date="2020-01" db="EMBL/GenBank/DDBJ databases">
        <title>Sustained virome diversity in Antarctic penguins and their ticks: geographical connectedness and no evidence for low pathogen pressure.</title>
        <authorList>
            <person name="Wille M."/>
            <person name="Harvey E."/>
            <person name="Shi M."/>
            <person name="Gonzalez-Acuna D."/>
            <person name="Holmes E.C."/>
            <person name="Hurt A.C."/>
        </authorList>
    </citation>
    <scope>NUCLEOTIDE SEQUENCE</scope>
    <source>
        <strain evidence="10">Antarctic89</strain>
    </source>
</reference>
<feature type="binding site" evidence="8">
    <location>
        <position position="270"/>
    </location>
    <ligand>
        <name>Mg(2+)</name>
        <dbReference type="ChEBI" id="CHEBI:18420"/>
        <label>2</label>
    </ligand>
</feature>
<dbReference type="InterPro" id="IPR043502">
    <property type="entry name" value="DNA/RNA_pol_sf"/>
</dbReference>
<dbReference type="GO" id="GO:0039694">
    <property type="term" value="P:viral RNA genome replication"/>
    <property type="evidence" value="ECO:0007669"/>
    <property type="project" value="InterPro"/>
</dbReference>
<dbReference type="PROSITE" id="PS50522">
    <property type="entry name" value="RDRP_PHAGE"/>
    <property type="match status" value="1"/>
</dbReference>